<dbReference type="GO" id="GO:0030313">
    <property type="term" value="C:cell envelope"/>
    <property type="evidence" value="ECO:0007669"/>
    <property type="project" value="UniProtKB-SubCell"/>
</dbReference>
<comment type="subcellular location">
    <subcellularLocation>
        <location evidence="1">Cell envelope</location>
    </subcellularLocation>
</comment>
<evidence type="ECO:0000313" key="7">
    <source>
        <dbReference type="EMBL" id="TQE98035.1"/>
    </source>
</evidence>
<evidence type="ECO:0000313" key="8">
    <source>
        <dbReference type="Proteomes" id="UP000317371"/>
    </source>
</evidence>
<dbReference type="CDD" id="cd08504">
    <property type="entry name" value="PBP2_OppA"/>
    <property type="match status" value="1"/>
</dbReference>
<dbReference type="InterPro" id="IPR000914">
    <property type="entry name" value="SBP_5_dom"/>
</dbReference>
<keyword evidence="3" id="KW-0813">Transport</keyword>
<feature type="domain" description="Solute-binding protein family 5" evidence="6">
    <location>
        <begin position="92"/>
        <end position="504"/>
    </location>
</feature>
<proteinExistence type="inferred from homology"/>
<dbReference type="InterPro" id="IPR039424">
    <property type="entry name" value="SBP_5"/>
</dbReference>
<dbReference type="Gene3D" id="3.90.76.10">
    <property type="entry name" value="Dipeptide-binding Protein, Domain 1"/>
    <property type="match status" value="1"/>
</dbReference>
<evidence type="ECO:0000259" key="6">
    <source>
        <dbReference type="Pfam" id="PF00496"/>
    </source>
</evidence>
<comment type="caution">
    <text evidence="7">The sequence shown here is derived from an EMBL/GenBank/DDBJ whole genome shotgun (WGS) entry which is preliminary data.</text>
</comment>
<keyword evidence="8" id="KW-1185">Reference proteome</keyword>
<dbReference type="InParanoid" id="A0A540VMP4"/>
<dbReference type="Gene3D" id="3.10.105.10">
    <property type="entry name" value="Dipeptide-binding Protein, Domain 3"/>
    <property type="match status" value="1"/>
</dbReference>
<feature type="chain" id="PRO_5021880782" evidence="5">
    <location>
        <begin position="24"/>
        <end position="594"/>
    </location>
</feature>
<organism evidence="7 8">
    <name type="scientific">Litorilinea aerophila</name>
    <dbReference type="NCBI Taxonomy" id="1204385"/>
    <lineage>
        <taxon>Bacteria</taxon>
        <taxon>Bacillati</taxon>
        <taxon>Chloroflexota</taxon>
        <taxon>Caldilineae</taxon>
        <taxon>Caldilineales</taxon>
        <taxon>Caldilineaceae</taxon>
        <taxon>Litorilinea</taxon>
    </lineage>
</organism>
<name>A0A540VMP4_9CHLR</name>
<comment type="similarity">
    <text evidence="2">Belongs to the bacterial solute-binding protein 5 family.</text>
</comment>
<evidence type="ECO:0000256" key="2">
    <source>
        <dbReference type="ARBA" id="ARBA00005695"/>
    </source>
</evidence>
<dbReference type="PIRSF" id="PIRSF002741">
    <property type="entry name" value="MppA"/>
    <property type="match status" value="1"/>
</dbReference>
<dbReference type="GO" id="GO:1904680">
    <property type="term" value="F:peptide transmembrane transporter activity"/>
    <property type="evidence" value="ECO:0007669"/>
    <property type="project" value="TreeGrafter"/>
</dbReference>
<evidence type="ECO:0000256" key="3">
    <source>
        <dbReference type="ARBA" id="ARBA00022448"/>
    </source>
</evidence>
<dbReference type="GO" id="GO:0043190">
    <property type="term" value="C:ATP-binding cassette (ABC) transporter complex"/>
    <property type="evidence" value="ECO:0007669"/>
    <property type="project" value="InterPro"/>
</dbReference>
<dbReference type="RefSeq" id="WP_141608248.1">
    <property type="nucleotide sequence ID" value="NZ_VIGC02000001.1"/>
</dbReference>
<evidence type="ECO:0000256" key="4">
    <source>
        <dbReference type="ARBA" id="ARBA00022729"/>
    </source>
</evidence>
<accession>A0A540VMP4</accession>
<dbReference type="FunCoup" id="A0A540VMP4">
    <property type="interactions" value="284"/>
</dbReference>
<dbReference type="GO" id="GO:0015833">
    <property type="term" value="P:peptide transport"/>
    <property type="evidence" value="ECO:0007669"/>
    <property type="project" value="TreeGrafter"/>
</dbReference>
<dbReference type="AlphaFoldDB" id="A0A540VMP4"/>
<dbReference type="OrthoDB" id="9783874at2"/>
<sequence>MYPRYRIWLWFSLLALVTLVAGACVAPQTTAPPAEAPAQEAPAAPADEEIVLDTVFGTEPPTLDPALATDSQSIWSIRQMFVGLTGFDEQAQVVPSLATEWSASEDGLVWTYTMRDDVHWVRLNPDTGEFEDLGPVTAHDVEYGVKRTLDPNTASDYAYVLYIIQGAEEFNTADPNAENFEELRDAVGVRAIDDTTVEFTLTAPAGYFPSITGLWVTFPQPQEAIEANPDGWADAGSIVTNGPYTLAQWDHGAYIRLVKNPLWVDADNVQIEAIQGPIIESASTAMAMYEANEIDMMADPGWPPPLPDMDRIKADPELSQQLFIAPRLCTYYYGFVNTKPPFDNPLVRKAFAAAIDRKSLINNLTKGEERPAHSFAPPGVFGNVADDMSIGGWMVQDDYAAQLAQAQEWLAEAGYPEGAGINVTLMHNTSEAHAQIAQAIQAMWAEAFPQATVTIENQEWQVYLKTLVPDAPDEEKPEIYRLGWCADYPDQNNWVNEVFNSKSGQNYAKYNNPEFDAVVEQAARESDPAVRQELYKEAERLLIDQDTAISPIYYYTYVRLYKPWLTKVVISPVTGDPVAEWEIDWEAKKAARGQ</sequence>
<dbReference type="InterPro" id="IPR030678">
    <property type="entry name" value="Peptide/Ni-bd"/>
</dbReference>
<gene>
    <name evidence="7" type="ORF">FKZ61_01265</name>
</gene>
<feature type="signal peptide" evidence="5">
    <location>
        <begin position="1"/>
        <end position="23"/>
    </location>
</feature>
<reference evidence="7 8" key="1">
    <citation type="submission" date="2019-06" db="EMBL/GenBank/DDBJ databases">
        <title>Genome sequence of Litorilinea aerophila BAA-2444.</title>
        <authorList>
            <person name="Maclea K.S."/>
            <person name="Maurais E.G."/>
            <person name="Iannazzi L.C."/>
        </authorList>
    </citation>
    <scope>NUCLEOTIDE SEQUENCE [LARGE SCALE GENOMIC DNA]</scope>
    <source>
        <strain evidence="7 8">ATCC BAA-2444</strain>
    </source>
</reference>
<dbReference type="PANTHER" id="PTHR30290">
    <property type="entry name" value="PERIPLASMIC BINDING COMPONENT OF ABC TRANSPORTER"/>
    <property type="match status" value="1"/>
</dbReference>
<dbReference type="GO" id="GO:0042597">
    <property type="term" value="C:periplasmic space"/>
    <property type="evidence" value="ECO:0007669"/>
    <property type="project" value="UniProtKB-ARBA"/>
</dbReference>
<dbReference type="Pfam" id="PF00496">
    <property type="entry name" value="SBP_bac_5"/>
    <property type="match status" value="1"/>
</dbReference>
<dbReference type="PROSITE" id="PS51257">
    <property type="entry name" value="PROKAR_LIPOPROTEIN"/>
    <property type="match status" value="1"/>
</dbReference>
<dbReference type="SUPFAM" id="SSF53850">
    <property type="entry name" value="Periplasmic binding protein-like II"/>
    <property type="match status" value="1"/>
</dbReference>
<evidence type="ECO:0000256" key="5">
    <source>
        <dbReference type="SAM" id="SignalP"/>
    </source>
</evidence>
<dbReference type="Proteomes" id="UP000317371">
    <property type="component" value="Unassembled WGS sequence"/>
</dbReference>
<evidence type="ECO:0000256" key="1">
    <source>
        <dbReference type="ARBA" id="ARBA00004196"/>
    </source>
</evidence>
<dbReference type="EMBL" id="VIGC01000001">
    <property type="protein sequence ID" value="TQE98035.1"/>
    <property type="molecule type" value="Genomic_DNA"/>
</dbReference>
<dbReference type="PANTHER" id="PTHR30290:SF10">
    <property type="entry name" value="PERIPLASMIC OLIGOPEPTIDE-BINDING PROTEIN-RELATED"/>
    <property type="match status" value="1"/>
</dbReference>
<dbReference type="Gene3D" id="3.40.190.10">
    <property type="entry name" value="Periplasmic binding protein-like II"/>
    <property type="match status" value="1"/>
</dbReference>
<protein>
    <submittedName>
        <fullName evidence="7">Peptide ABC transporter substrate-binding protein</fullName>
    </submittedName>
</protein>
<keyword evidence="4 5" id="KW-0732">Signal</keyword>